<evidence type="ECO:0000256" key="8">
    <source>
        <dbReference type="HAMAP-Rule" id="MF_00530"/>
    </source>
</evidence>
<evidence type="ECO:0000256" key="6">
    <source>
        <dbReference type="ARBA" id="ARBA00023196"/>
    </source>
</evidence>
<keyword evidence="6 8" id="KW-0139">CF(1)</keyword>
<accession>A0A8J7WM47</accession>
<dbReference type="Pfam" id="PF02823">
    <property type="entry name" value="ATP-synt_DE_N"/>
    <property type="match status" value="1"/>
</dbReference>
<dbReference type="SUPFAM" id="SSF51344">
    <property type="entry name" value="Epsilon subunit of F1F0-ATP synthase N-terminal domain"/>
    <property type="match status" value="1"/>
</dbReference>
<protein>
    <recommendedName>
        <fullName evidence="8">ATP synthase epsilon chain</fullName>
    </recommendedName>
    <alternativeName>
        <fullName evidence="8">ATP synthase F1 sector epsilon subunit</fullName>
    </alternativeName>
    <alternativeName>
        <fullName evidence="8">F-ATPase epsilon subunit</fullName>
    </alternativeName>
</protein>
<comment type="similarity">
    <text evidence="2 8 9">Belongs to the ATPase epsilon chain family.</text>
</comment>
<dbReference type="InterPro" id="IPR001469">
    <property type="entry name" value="ATP_synth_F1_dsu/esu"/>
</dbReference>
<dbReference type="GO" id="GO:0045259">
    <property type="term" value="C:proton-transporting ATP synthase complex"/>
    <property type="evidence" value="ECO:0007669"/>
    <property type="project" value="UniProtKB-KW"/>
</dbReference>
<sequence>MAELEVALVAADREVWSGTASMVIAKTADGDVGVMPGHQPIMSVLKPSVAVIKTVVDGAPGDVLRVALHGGFIAVDENRVSLLSEAAELASEIDVPRAEEALARARAGEFDRDSEAAAERAELRLRATGRATAQ</sequence>
<dbReference type="Proteomes" id="UP000677913">
    <property type="component" value="Unassembled WGS sequence"/>
</dbReference>
<evidence type="ECO:0000259" key="10">
    <source>
        <dbReference type="Pfam" id="PF02823"/>
    </source>
</evidence>
<dbReference type="GO" id="GO:0046933">
    <property type="term" value="F:proton-transporting ATP synthase activity, rotational mechanism"/>
    <property type="evidence" value="ECO:0007669"/>
    <property type="project" value="UniProtKB-UniRule"/>
</dbReference>
<evidence type="ECO:0000256" key="7">
    <source>
        <dbReference type="ARBA" id="ARBA00023310"/>
    </source>
</evidence>
<reference evidence="11" key="1">
    <citation type="submission" date="2021-04" db="EMBL/GenBank/DDBJ databases">
        <title>Genome based classification of Actinospica acidithermotolerans sp. nov., an actinobacterium isolated from an Indonesian hot spring.</title>
        <authorList>
            <person name="Kusuma A.B."/>
            <person name="Putra K.E."/>
            <person name="Nafisah S."/>
            <person name="Loh J."/>
            <person name="Nouioui I."/>
            <person name="Goodfellow M."/>
        </authorList>
    </citation>
    <scope>NUCLEOTIDE SEQUENCE</scope>
    <source>
        <strain evidence="11">DSM 45618</strain>
    </source>
</reference>
<feature type="domain" description="ATP synthase F1 complex delta/epsilon subunit N-terminal" evidence="10">
    <location>
        <begin position="4"/>
        <end position="87"/>
    </location>
</feature>
<proteinExistence type="inferred from homology"/>
<evidence type="ECO:0000256" key="2">
    <source>
        <dbReference type="ARBA" id="ARBA00005712"/>
    </source>
</evidence>
<dbReference type="NCBIfam" id="TIGR01216">
    <property type="entry name" value="ATP_synt_epsi"/>
    <property type="match status" value="1"/>
</dbReference>
<dbReference type="PANTHER" id="PTHR13822">
    <property type="entry name" value="ATP SYNTHASE DELTA/EPSILON CHAIN"/>
    <property type="match status" value="1"/>
</dbReference>
<comment type="caution">
    <text evidence="11">The sequence shown here is derived from an EMBL/GenBank/DDBJ whole genome shotgun (WGS) entry which is preliminary data.</text>
</comment>
<dbReference type="InterPro" id="IPR020546">
    <property type="entry name" value="ATP_synth_F1_dsu/esu_N"/>
</dbReference>
<evidence type="ECO:0000313" key="11">
    <source>
        <dbReference type="EMBL" id="MBS2964891.1"/>
    </source>
</evidence>
<evidence type="ECO:0000256" key="3">
    <source>
        <dbReference type="ARBA" id="ARBA00022448"/>
    </source>
</evidence>
<keyword evidence="5 8" id="KW-0472">Membrane</keyword>
<dbReference type="GO" id="GO:0005886">
    <property type="term" value="C:plasma membrane"/>
    <property type="evidence" value="ECO:0007669"/>
    <property type="project" value="UniProtKB-SubCell"/>
</dbReference>
<dbReference type="PANTHER" id="PTHR13822:SF10">
    <property type="entry name" value="ATP SYNTHASE EPSILON CHAIN, CHLOROPLASTIC"/>
    <property type="match status" value="1"/>
</dbReference>
<name>A0A8J7WM47_9ACTN</name>
<dbReference type="InterPro" id="IPR036771">
    <property type="entry name" value="ATPsynth_dsu/esu_N"/>
</dbReference>
<evidence type="ECO:0000256" key="4">
    <source>
        <dbReference type="ARBA" id="ARBA00023065"/>
    </source>
</evidence>
<keyword evidence="8" id="KW-1003">Cell membrane</keyword>
<evidence type="ECO:0000256" key="1">
    <source>
        <dbReference type="ARBA" id="ARBA00004202"/>
    </source>
</evidence>
<dbReference type="GO" id="GO:0005524">
    <property type="term" value="F:ATP binding"/>
    <property type="evidence" value="ECO:0007669"/>
    <property type="project" value="UniProtKB-UniRule"/>
</dbReference>
<keyword evidence="8" id="KW-0375">Hydrogen ion transport</keyword>
<dbReference type="AlphaFoldDB" id="A0A8J7WM47"/>
<keyword evidence="4 8" id="KW-0406">Ion transport</keyword>
<keyword evidence="12" id="KW-1185">Reference proteome</keyword>
<comment type="subunit">
    <text evidence="8 9">F-type ATPases have 2 components, CF(1) - the catalytic core - and CF(0) - the membrane proton channel. CF(1) has five subunits: alpha(3), beta(3), gamma(1), delta(1), epsilon(1). CF(0) has three main subunits: a, b and c.</text>
</comment>
<comment type="function">
    <text evidence="8">Produces ATP from ADP in the presence of a proton gradient across the membrane.</text>
</comment>
<organism evidence="11 12">
    <name type="scientific">Actinocrinis puniceicyclus</name>
    <dbReference type="NCBI Taxonomy" id="977794"/>
    <lineage>
        <taxon>Bacteria</taxon>
        <taxon>Bacillati</taxon>
        <taxon>Actinomycetota</taxon>
        <taxon>Actinomycetes</taxon>
        <taxon>Catenulisporales</taxon>
        <taxon>Actinospicaceae</taxon>
        <taxon>Actinocrinis</taxon>
    </lineage>
</organism>
<keyword evidence="3 8" id="KW-0813">Transport</keyword>
<dbReference type="Gene3D" id="2.60.15.10">
    <property type="entry name" value="F0F1 ATP synthase delta/epsilon subunit, N-terminal"/>
    <property type="match status" value="1"/>
</dbReference>
<evidence type="ECO:0000256" key="9">
    <source>
        <dbReference type="RuleBase" id="RU003656"/>
    </source>
</evidence>
<dbReference type="CDD" id="cd12152">
    <property type="entry name" value="F1-ATPase_delta"/>
    <property type="match status" value="1"/>
</dbReference>
<dbReference type="RefSeq" id="WP_211469252.1">
    <property type="nucleotide sequence ID" value="NZ_JAGSXH010000063.1"/>
</dbReference>
<evidence type="ECO:0000313" key="12">
    <source>
        <dbReference type="Proteomes" id="UP000677913"/>
    </source>
</evidence>
<dbReference type="HAMAP" id="MF_00530">
    <property type="entry name" value="ATP_synth_epsil_bac"/>
    <property type="match status" value="1"/>
</dbReference>
<comment type="subcellular location">
    <subcellularLocation>
        <location evidence="1 8">Cell membrane</location>
        <topology evidence="1 8">Peripheral membrane protein</topology>
    </subcellularLocation>
</comment>
<dbReference type="NCBIfam" id="NF009977">
    <property type="entry name" value="PRK13442.1"/>
    <property type="match status" value="1"/>
</dbReference>
<keyword evidence="7 8" id="KW-0066">ATP synthesis</keyword>
<gene>
    <name evidence="8" type="primary">atpC</name>
    <name evidence="11" type="ORF">KGA66_17670</name>
</gene>
<dbReference type="EMBL" id="JAGSXH010000063">
    <property type="protein sequence ID" value="MBS2964891.1"/>
    <property type="molecule type" value="Genomic_DNA"/>
</dbReference>
<evidence type="ECO:0000256" key="5">
    <source>
        <dbReference type="ARBA" id="ARBA00023136"/>
    </source>
</evidence>